<dbReference type="OrthoDB" id="2427603at2"/>
<dbReference type="AlphaFoldDB" id="A0A1S2LV30"/>
<organism evidence="1 2">
    <name type="scientific">Anaerobacillus arseniciselenatis</name>
    <dbReference type="NCBI Taxonomy" id="85682"/>
    <lineage>
        <taxon>Bacteria</taxon>
        <taxon>Bacillati</taxon>
        <taxon>Bacillota</taxon>
        <taxon>Bacilli</taxon>
        <taxon>Bacillales</taxon>
        <taxon>Bacillaceae</taxon>
        <taxon>Anaerobacillus</taxon>
    </lineage>
</organism>
<gene>
    <name evidence="1" type="ORF">BKP35_00490</name>
</gene>
<dbReference type="EMBL" id="MLQQ01000001">
    <property type="protein sequence ID" value="OIJ15507.1"/>
    <property type="molecule type" value="Genomic_DNA"/>
</dbReference>
<evidence type="ECO:0008006" key="3">
    <source>
        <dbReference type="Google" id="ProtNLM"/>
    </source>
</evidence>
<proteinExistence type="predicted"/>
<dbReference type="RefSeq" id="WP_071311432.1">
    <property type="nucleotide sequence ID" value="NZ_MLQQ01000001.1"/>
</dbReference>
<keyword evidence="2" id="KW-1185">Reference proteome</keyword>
<accession>A0A1S2LV30</accession>
<evidence type="ECO:0000313" key="1">
    <source>
        <dbReference type="EMBL" id="OIJ15507.1"/>
    </source>
</evidence>
<reference evidence="1 2" key="1">
    <citation type="submission" date="2016-10" db="EMBL/GenBank/DDBJ databases">
        <title>Draft genome sequences of four alkaliphilic bacteria belonging to the Anaerobacillus genus.</title>
        <authorList>
            <person name="Bassil N.M."/>
            <person name="Lloyd J.R."/>
        </authorList>
    </citation>
    <scope>NUCLEOTIDE SEQUENCE [LARGE SCALE GENOMIC DNA]</scope>
    <source>
        <strain evidence="1 2">DSM 15340</strain>
    </source>
</reference>
<protein>
    <recommendedName>
        <fullName evidence="3">Phenylalanyl-tRNA synthetase subunit beta</fullName>
    </recommendedName>
</protein>
<sequence length="150" mass="16899">MKKIILSLIILGFISVAGYYGYNHAISYTSDQMIEHVVNDLLDEQIVEQLLSDPKIEELVQELVSQESKKTSSEKLEELPFTTKEEGVKVVLSKFSIGEITAIASQAQSGLTVEQQMEIADQFTERLTEEEIEALMIIGVAELMKEFNNR</sequence>
<name>A0A1S2LV30_9BACI</name>
<evidence type="ECO:0000313" key="2">
    <source>
        <dbReference type="Proteomes" id="UP000180098"/>
    </source>
</evidence>
<dbReference type="Proteomes" id="UP000180098">
    <property type="component" value="Unassembled WGS sequence"/>
</dbReference>
<comment type="caution">
    <text evidence="1">The sequence shown here is derived from an EMBL/GenBank/DDBJ whole genome shotgun (WGS) entry which is preliminary data.</text>
</comment>